<dbReference type="InterPro" id="IPR003593">
    <property type="entry name" value="AAA+_ATPase"/>
</dbReference>
<dbReference type="PATRIC" id="fig|134601.6.peg.5895"/>
<name>A0A0K0XCP7_MYCGD</name>
<dbReference type="EMBL" id="CP012150">
    <property type="protein sequence ID" value="AKS35199.1"/>
    <property type="molecule type" value="Genomic_DNA"/>
</dbReference>
<reference evidence="5 6" key="1">
    <citation type="submission" date="2015-07" db="EMBL/GenBank/DDBJ databases">
        <title>Complete genome sequence of Mycobacterium goodii X7B, a facultative thermophilic biodesulfurizing bacterium.</title>
        <authorList>
            <person name="Yu B."/>
            <person name="Li F."/>
            <person name="Xu P."/>
        </authorList>
    </citation>
    <scope>NUCLEOTIDE SEQUENCE [LARGE SCALE GENOMIC DNA]</scope>
    <source>
        <strain evidence="5 6">X7B</strain>
    </source>
</reference>
<dbReference type="InterPro" id="IPR000792">
    <property type="entry name" value="Tscrpt_reg_LuxR_C"/>
</dbReference>
<dbReference type="Proteomes" id="UP000062255">
    <property type="component" value="Chromosome"/>
</dbReference>
<evidence type="ECO:0000313" key="5">
    <source>
        <dbReference type="EMBL" id="AKS35199.1"/>
    </source>
</evidence>
<dbReference type="SMART" id="SM00382">
    <property type="entry name" value="AAA"/>
    <property type="match status" value="1"/>
</dbReference>
<keyword evidence="1" id="KW-0805">Transcription regulation</keyword>
<dbReference type="Pfam" id="PF00196">
    <property type="entry name" value="GerE"/>
    <property type="match status" value="1"/>
</dbReference>
<dbReference type="STRING" id="134601.AFA91_28540"/>
<evidence type="ECO:0000256" key="1">
    <source>
        <dbReference type="ARBA" id="ARBA00023015"/>
    </source>
</evidence>
<protein>
    <submittedName>
        <fullName evidence="5">LuxR family transcriptional regulator</fullName>
    </submittedName>
</protein>
<dbReference type="InterPro" id="IPR036388">
    <property type="entry name" value="WH-like_DNA-bd_sf"/>
</dbReference>
<gene>
    <name evidence="5" type="ORF">AFA91_28540</name>
</gene>
<evidence type="ECO:0000259" key="4">
    <source>
        <dbReference type="PROSITE" id="PS50043"/>
    </source>
</evidence>
<dbReference type="OrthoDB" id="3197423at2"/>
<dbReference type="GO" id="GO:0006355">
    <property type="term" value="P:regulation of DNA-templated transcription"/>
    <property type="evidence" value="ECO:0007669"/>
    <property type="project" value="InterPro"/>
</dbReference>
<dbReference type="Gene3D" id="1.10.10.10">
    <property type="entry name" value="Winged helix-like DNA-binding domain superfamily/Winged helix DNA-binding domain"/>
    <property type="match status" value="1"/>
</dbReference>
<dbReference type="CDD" id="cd06170">
    <property type="entry name" value="LuxR_C_like"/>
    <property type="match status" value="1"/>
</dbReference>
<dbReference type="AlphaFoldDB" id="A0A0K0XCP7"/>
<dbReference type="InterPro" id="IPR016032">
    <property type="entry name" value="Sig_transdc_resp-reg_C-effctor"/>
</dbReference>
<keyword evidence="3" id="KW-0804">Transcription</keyword>
<dbReference type="PANTHER" id="PTHR44688">
    <property type="entry name" value="DNA-BINDING TRANSCRIPTIONAL ACTIVATOR DEVR_DOSR"/>
    <property type="match status" value="1"/>
</dbReference>
<keyword evidence="2" id="KW-0238">DNA-binding</keyword>
<sequence>MSNWPFVGRDDELREAAAAVRDGSRGVVLAGPSGVGKTALARAVADRLETEGYTARYVLGTETGQVVPFGAFHHTLELSDAHEPTVMLAAAHHALAADPNVVIVVDDAQYLDPLSALLVQQLAVHGSTKLIVTIRSGATTSDAVTALWKEHLLVRLDVEPFTREQTAEVAAAVLGGEVDDHAVAELHRYSSGIPLFLRGVLMAAIGDGALVRAHGRWRLYGRLRPSPDLYELVASRTHTLTAEERDVVEVVSTADVLDWHVLLAICGPEAVAQAERRGVIQVTSDGSHAVVQPGHPILGEVIRSRCPVARTRQINTVVAEHLSKQLQEADTASAVDVRTRIQLARFMTRAESDPDTNLITEAAASAVTMSDLVLGEQLARHALEHGGGVNAAVVLADAISWQGRGDEAEDVLARHPPDGGDERTVTRWGCLRAANLFFVCGRPESAREVLATLRDRVRSAQLAGLVTAMEIAFAYFSADMAGAVAAGTEALTTGLMPEATVWTALATAGALAKSGRFGEVAAVVRAGEDAAGRCESGPQRYSLPLAEVLAGTLAGELDDAQRACDRYATASTGVPQADVMVTALAGWVKLARGQLENACELLQTAVWSMAVKLPPGWPMLVASWLAQAEGARGNAAAAAAALAKAEAEAGPQVKVFAPELELARAWRAAAANETSRAAKHAKLAAQTARAAGMAAVELTALHTSTRFGDRSGDARIQQLAAELDCPLGAAIALHSSGLAAHDGNRLIAAADRFERIGDMALAGDAAAYASREFGRRGQRGNELEAATRAHWLASKCGAATPALRCAADPLPLTPREWEIANLVSSGLSNRQVADKLCLSVRTVDGHLYRMFAKLGVADRDQLSKLVRFRPAT</sequence>
<evidence type="ECO:0000256" key="2">
    <source>
        <dbReference type="ARBA" id="ARBA00023125"/>
    </source>
</evidence>
<organism evidence="5 6">
    <name type="scientific">Mycolicibacterium goodii</name>
    <name type="common">Mycobacterium goodii</name>
    <dbReference type="NCBI Taxonomy" id="134601"/>
    <lineage>
        <taxon>Bacteria</taxon>
        <taxon>Bacillati</taxon>
        <taxon>Actinomycetota</taxon>
        <taxon>Actinomycetes</taxon>
        <taxon>Mycobacteriales</taxon>
        <taxon>Mycobacteriaceae</taxon>
        <taxon>Mycolicibacterium</taxon>
    </lineage>
</organism>
<dbReference type="InterPro" id="IPR027417">
    <property type="entry name" value="P-loop_NTPase"/>
</dbReference>
<evidence type="ECO:0000256" key="3">
    <source>
        <dbReference type="ARBA" id="ARBA00023163"/>
    </source>
</evidence>
<dbReference type="GO" id="GO:0003677">
    <property type="term" value="F:DNA binding"/>
    <property type="evidence" value="ECO:0007669"/>
    <property type="project" value="UniProtKB-KW"/>
</dbReference>
<dbReference type="SMART" id="SM00421">
    <property type="entry name" value="HTH_LUXR"/>
    <property type="match status" value="1"/>
</dbReference>
<dbReference type="PROSITE" id="PS50043">
    <property type="entry name" value="HTH_LUXR_2"/>
    <property type="match status" value="1"/>
</dbReference>
<dbReference type="PANTHER" id="PTHR44688:SF16">
    <property type="entry name" value="DNA-BINDING TRANSCRIPTIONAL ACTIVATOR DEVR_DOSR"/>
    <property type="match status" value="1"/>
</dbReference>
<feature type="domain" description="HTH luxR-type" evidence="4">
    <location>
        <begin position="805"/>
        <end position="870"/>
    </location>
</feature>
<proteinExistence type="predicted"/>
<dbReference type="KEGG" id="mgo:AFA91_28540"/>
<dbReference type="PROSITE" id="PS00622">
    <property type="entry name" value="HTH_LUXR_1"/>
    <property type="match status" value="1"/>
</dbReference>
<dbReference type="CDD" id="cd00009">
    <property type="entry name" value="AAA"/>
    <property type="match status" value="1"/>
</dbReference>
<accession>A0A0K0XCP7</accession>
<dbReference type="SUPFAM" id="SSF46894">
    <property type="entry name" value="C-terminal effector domain of the bipartite response regulators"/>
    <property type="match status" value="1"/>
</dbReference>
<dbReference type="PRINTS" id="PR00038">
    <property type="entry name" value="HTHLUXR"/>
</dbReference>
<dbReference type="Pfam" id="PF13191">
    <property type="entry name" value="AAA_16"/>
    <property type="match status" value="1"/>
</dbReference>
<evidence type="ECO:0000313" key="6">
    <source>
        <dbReference type="Proteomes" id="UP000062255"/>
    </source>
</evidence>
<dbReference type="Gene3D" id="3.40.50.300">
    <property type="entry name" value="P-loop containing nucleotide triphosphate hydrolases"/>
    <property type="match status" value="1"/>
</dbReference>
<dbReference type="InterPro" id="IPR041664">
    <property type="entry name" value="AAA_16"/>
</dbReference>
<dbReference type="SUPFAM" id="SSF52540">
    <property type="entry name" value="P-loop containing nucleoside triphosphate hydrolases"/>
    <property type="match status" value="1"/>
</dbReference>